<protein>
    <submittedName>
        <fullName evidence="2">Uncharacterized protein</fullName>
    </submittedName>
</protein>
<sequence length="104" mass="11158">MWPARAPEIGSHITQPCLSADTLPSAINRCRQDRRQHPRIIKDRGNESYRPWRPRARTGLYEEGNGLTEKDVADALGVTAGGGGSVRDARLPSAAGPGRDAGLG</sequence>
<proteinExistence type="predicted"/>
<dbReference type="EMBL" id="BMQA01000050">
    <property type="protein sequence ID" value="GGJ56054.1"/>
    <property type="molecule type" value="Genomic_DNA"/>
</dbReference>
<reference evidence="2" key="2">
    <citation type="submission" date="2020-09" db="EMBL/GenBank/DDBJ databases">
        <authorList>
            <person name="Sun Q."/>
            <person name="Ohkuma M."/>
        </authorList>
    </citation>
    <scope>NUCLEOTIDE SEQUENCE</scope>
    <source>
        <strain evidence="2">JCM 3086</strain>
    </source>
</reference>
<evidence type="ECO:0000256" key="1">
    <source>
        <dbReference type="SAM" id="MobiDB-lite"/>
    </source>
</evidence>
<comment type="caution">
    <text evidence="2">The sequence shown here is derived from an EMBL/GenBank/DDBJ whole genome shotgun (WGS) entry which is preliminary data.</text>
</comment>
<organism evidence="2 3">
    <name type="scientific">Streptomyces brasiliensis</name>
    <dbReference type="NCBI Taxonomy" id="1954"/>
    <lineage>
        <taxon>Bacteria</taxon>
        <taxon>Bacillati</taxon>
        <taxon>Actinomycetota</taxon>
        <taxon>Actinomycetes</taxon>
        <taxon>Kitasatosporales</taxon>
        <taxon>Streptomycetaceae</taxon>
        <taxon>Streptomyces</taxon>
    </lineage>
</organism>
<dbReference type="AlphaFoldDB" id="A0A917P2E2"/>
<feature type="region of interest" description="Disordered" evidence="1">
    <location>
        <begin position="79"/>
        <end position="104"/>
    </location>
</feature>
<accession>A0A917P2E2</accession>
<gene>
    <name evidence="2" type="ORF">GCM10010121_078310</name>
</gene>
<keyword evidence="3" id="KW-1185">Reference proteome</keyword>
<feature type="region of interest" description="Disordered" evidence="1">
    <location>
        <begin position="28"/>
        <end position="52"/>
    </location>
</feature>
<reference evidence="2" key="1">
    <citation type="journal article" date="2014" name="Int. J. Syst. Evol. Microbiol.">
        <title>Complete genome sequence of Corynebacterium casei LMG S-19264T (=DSM 44701T), isolated from a smear-ripened cheese.</title>
        <authorList>
            <consortium name="US DOE Joint Genome Institute (JGI-PGF)"/>
            <person name="Walter F."/>
            <person name="Albersmeier A."/>
            <person name="Kalinowski J."/>
            <person name="Ruckert C."/>
        </authorList>
    </citation>
    <scope>NUCLEOTIDE SEQUENCE</scope>
    <source>
        <strain evidence="2">JCM 3086</strain>
    </source>
</reference>
<evidence type="ECO:0000313" key="3">
    <source>
        <dbReference type="Proteomes" id="UP000657574"/>
    </source>
</evidence>
<evidence type="ECO:0000313" key="2">
    <source>
        <dbReference type="EMBL" id="GGJ56054.1"/>
    </source>
</evidence>
<feature type="compositionally biased region" description="Basic and acidic residues" evidence="1">
    <location>
        <begin position="30"/>
        <end position="47"/>
    </location>
</feature>
<dbReference type="Proteomes" id="UP000657574">
    <property type="component" value="Unassembled WGS sequence"/>
</dbReference>
<name>A0A917P2E2_9ACTN</name>